<name>F8LF58_9BACT</name>
<reference evidence="1" key="1">
    <citation type="submission" date="2011-05" db="EMBL/GenBank/DDBJ databases">
        <title>Unity in variety -- the pan-genome of the Chlamydiae.</title>
        <authorList>
            <person name="Collingro A."/>
            <person name="Tischler P."/>
            <person name="Weinmaier T."/>
            <person name="Penz T."/>
            <person name="Heinz E."/>
            <person name="Brunham R.C."/>
            <person name="Read T.D."/>
            <person name="Bavoil P.M."/>
            <person name="Sachse K."/>
            <person name="Kahane S."/>
            <person name="Friedman M.G."/>
            <person name="Rattei T."/>
            <person name="Myers G.S.A."/>
            <person name="Horn M."/>
        </authorList>
    </citation>
    <scope>NUCLEOTIDE SEQUENCE</scope>
    <source>
        <strain evidence="1">2032/99</strain>
    </source>
</reference>
<dbReference type="AlphaFoldDB" id="F8LF58"/>
<sequence>MFFKSQALAELGIGSQDRMKNFEDILQNLSANQKKMIREASEEGAQILFNIKGMIEILRDNKPFEFIEMGYGDIEKLREKGLISAVRTKEEGHVLQGELYELSDTGKKVAELLLNP</sequence>
<accession>F8LF58</accession>
<organism evidence="1">
    <name type="scientific">Waddlia chondrophila 2032/99</name>
    <dbReference type="NCBI Taxonomy" id="765953"/>
    <lineage>
        <taxon>Bacteria</taxon>
        <taxon>Pseudomonadati</taxon>
        <taxon>Chlamydiota</taxon>
        <taxon>Chlamydiia</taxon>
        <taxon>Parachlamydiales</taxon>
        <taxon>Waddliaceae</taxon>
        <taxon>Waddlia</taxon>
    </lineage>
</organism>
<gene>
    <name evidence="1" type="ORF">WCH_AW06570</name>
</gene>
<evidence type="ECO:0000313" key="1">
    <source>
        <dbReference type="EMBL" id="CCB92126.1"/>
    </source>
</evidence>
<proteinExistence type="predicted"/>
<protein>
    <submittedName>
        <fullName evidence="1">Uncharacterized protein</fullName>
    </submittedName>
</protein>
<dbReference type="EMBL" id="FR872661">
    <property type="protein sequence ID" value="CCB92126.1"/>
    <property type="molecule type" value="Genomic_DNA"/>
</dbReference>